<proteinExistence type="predicted"/>
<keyword evidence="2" id="KW-0614">Plasmid</keyword>
<sequence>MKSKTEQLNKELERKEKIETECKRLKKLYKGFPKAKKDALEGLINDSAFMKVMLEEIRIDLLKSGMFEIFEQGSQRFERERPQAKTYSTYIQKYAGVQKQLIDLLPQEEQKKEKSELDQFMQKGNEIRCKKRT</sequence>
<protein>
    <submittedName>
        <fullName evidence="2">Uncharacterized protein</fullName>
    </submittedName>
</protein>
<evidence type="ECO:0000313" key="2">
    <source>
        <dbReference type="EMBL" id="WGX77362.1"/>
    </source>
</evidence>
<dbReference type="Proteomes" id="UP001239169">
    <property type="component" value="Plasmid unnamed1"/>
</dbReference>
<evidence type="ECO:0000256" key="1">
    <source>
        <dbReference type="SAM" id="Coils"/>
    </source>
</evidence>
<organism evidence="2 3">
    <name type="scientific">Paraclostridium bifermentans</name>
    <name type="common">Clostridium bifermentans</name>
    <dbReference type="NCBI Taxonomy" id="1490"/>
    <lineage>
        <taxon>Bacteria</taxon>
        <taxon>Bacillati</taxon>
        <taxon>Bacillota</taxon>
        <taxon>Clostridia</taxon>
        <taxon>Peptostreptococcales</taxon>
        <taxon>Peptostreptococcaceae</taxon>
        <taxon>Paraclostridium</taxon>
    </lineage>
</organism>
<reference evidence="2 3" key="1">
    <citation type="submission" date="2023-04" db="EMBL/GenBank/DDBJ databases">
        <title>Bacteria Genome Submission.</title>
        <authorList>
            <person name="Isaac P."/>
        </authorList>
    </citation>
    <scope>NUCLEOTIDE SEQUENCE [LARGE SCALE GENOMIC DNA]</scope>
    <source>
        <strain evidence="2 3">SampleS7P1</strain>
        <plasmid evidence="2 3">unnamed1</plasmid>
    </source>
</reference>
<gene>
    <name evidence="2" type="ORF">QJS64_19325</name>
</gene>
<keyword evidence="3" id="KW-1185">Reference proteome</keyword>
<evidence type="ECO:0000313" key="3">
    <source>
        <dbReference type="Proteomes" id="UP001239169"/>
    </source>
</evidence>
<geneLocation type="plasmid" evidence="2 3">
    <name>unnamed1</name>
</geneLocation>
<dbReference type="EMBL" id="CP124686">
    <property type="protein sequence ID" value="WGX77362.1"/>
    <property type="molecule type" value="Genomic_DNA"/>
</dbReference>
<keyword evidence="1" id="KW-0175">Coiled coil</keyword>
<name>A0ABY8R731_PARBF</name>
<accession>A0ABY8R731</accession>
<feature type="coiled-coil region" evidence="1">
    <location>
        <begin position="1"/>
        <end position="28"/>
    </location>
</feature>